<dbReference type="InterPro" id="IPR004675">
    <property type="entry name" value="AhpD_core"/>
</dbReference>
<dbReference type="OrthoDB" id="9806086at2"/>
<dbReference type="HOGENOM" id="CLU_082760_6_0_0"/>
<dbReference type="Proteomes" id="UP000006844">
    <property type="component" value="Chromosome"/>
</dbReference>
<dbReference type="InterPro" id="IPR003779">
    <property type="entry name" value="CMD-like"/>
</dbReference>
<proteinExistence type="predicted"/>
<keyword evidence="2" id="KW-0560">Oxidoreductase</keyword>
<dbReference type="Pfam" id="PF02627">
    <property type="entry name" value="CMD"/>
    <property type="match status" value="1"/>
</dbReference>
<reference evidence="2 3" key="1">
    <citation type="journal article" date="2012" name="Stand. Genomic Sci.">
        <title>Complete genome sequence of Terriglobus saanensis type strain SP1PR4(T), an Acidobacteria from tundra soil.</title>
        <authorList>
            <person name="Rawat S.R."/>
            <person name="Mannisto M.K."/>
            <person name="Starovoytov V."/>
            <person name="Goodwin L."/>
            <person name="Nolan M."/>
            <person name="Hauser L."/>
            <person name="Land M."/>
            <person name="Davenport K.W."/>
            <person name="Woyke T."/>
            <person name="Haggblom M.M."/>
        </authorList>
    </citation>
    <scope>NUCLEOTIDE SEQUENCE</scope>
    <source>
        <strain evidence="3">ATCC BAA-1853 / DSM 23119 / SP1PR4</strain>
    </source>
</reference>
<gene>
    <name evidence="2" type="ordered locus">AciPR4_4097</name>
</gene>
<keyword evidence="2" id="KW-0575">Peroxidase</keyword>
<evidence type="ECO:0000313" key="2">
    <source>
        <dbReference type="EMBL" id="ADV84845.1"/>
    </source>
</evidence>
<evidence type="ECO:0000259" key="1">
    <source>
        <dbReference type="Pfam" id="PF02627"/>
    </source>
</evidence>
<dbReference type="Gene3D" id="1.20.1290.10">
    <property type="entry name" value="AhpD-like"/>
    <property type="match status" value="1"/>
</dbReference>
<dbReference type="SUPFAM" id="SSF69118">
    <property type="entry name" value="AhpD-like"/>
    <property type="match status" value="1"/>
</dbReference>
<organism evidence="2 3">
    <name type="scientific">Terriglobus saanensis (strain ATCC BAA-1853 / DSM 23119 / SP1PR4)</name>
    <dbReference type="NCBI Taxonomy" id="401053"/>
    <lineage>
        <taxon>Bacteria</taxon>
        <taxon>Pseudomonadati</taxon>
        <taxon>Acidobacteriota</taxon>
        <taxon>Terriglobia</taxon>
        <taxon>Terriglobales</taxon>
        <taxon>Acidobacteriaceae</taxon>
        <taxon>Terriglobus</taxon>
    </lineage>
</organism>
<dbReference type="InterPro" id="IPR029032">
    <property type="entry name" value="AhpD-like"/>
</dbReference>
<dbReference type="eggNOG" id="COG2128">
    <property type="taxonomic scope" value="Bacteria"/>
</dbReference>
<dbReference type="EMBL" id="CP002467">
    <property type="protein sequence ID" value="ADV84845.1"/>
    <property type="molecule type" value="Genomic_DNA"/>
</dbReference>
<accession>E8V586</accession>
<protein>
    <submittedName>
        <fullName evidence="2">Alkylhydroperoxidase like protein, AhpD family</fullName>
    </submittedName>
</protein>
<sequence length="162" mass="18110">MTAPSNNDMPQPRVTEALRFDYLTAFPEGYAKLAAWGHVINNSGVEQSLLELISMRSSTLNGCAMCLDKHSKQAIKAGETTERLFAIAAWRDSPYFTARERAALQWTDAITNIQTGHAPLAAWHEMLIHFTEAEAVQVTHAIANMNSWNRLAIAFRHRVGEK</sequence>
<keyword evidence="3" id="KW-1185">Reference proteome</keyword>
<dbReference type="GO" id="GO:0051920">
    <property type="term" value="F:peroxiredoxin activity"/>
    <property type="evidence" value="ECO:0007669"/>
    <property type="project" value="InterPro"/>
</dbReference>
<name>E8V586_TERSS</name>
<dbReference type="PANTHER" id="PTHR34846">
    <property type="entry name" value="4-CARBOXYMUCONOLACTONE DECARBOXYLASE FAMILY PROTEIN (AFU_ORTHOLOGUE AFUA_6G11590)"/>
    <property type="match status" value="1"/>
</dbReference>
<dbReference type="PANTHER" id="PTHR34846:SF10">
    <property type="entry name" value="CYTOPLASMIC PROTEIN"/>
    <property type="match status" value="1"/>
</dbReference>
<dbReference type="STRING" id="401053.AciPR4_4097"/>
<evidence type="ECO:0000313" key="3">
    <source>
        <dbReference type="Proteomes" id="UP000006844"/>
    </source>
</evidence>
<dbReference type="RefSeq" id="WP_013570575.1">
    <property type="nucleotide sequence ID" value="NC_014963.1"/>
</dbReference>
<feature type="domain" description="Carboxymuconolactone decarboxylase-like" evidence="1">
    <location>
        <begin position="35"/>
        <end position="108"/>
    </location>
</feature>
<dbReference type="KEGG" id="tsa:AciPR4_4097"/>
<dbReference type="AlphaFoldDB" id="E8V586"/>
<dbReference type="NCBIfam" id="TIGR00778">
    <property type="entry name" value="ahpD_dom"/>
    <property type="match status" value="1"/>
</dbReference>